<dbReference type="KEGG" id="nde:NIDE2413"/>
<reference evidence="2 3" key="1">
    <citation type="journal article" date="2010" name="Proc. Natl. Acad. Sci. U.S.A.">
        <title>A Nitrospira metagenome illuminates the physiology and evolution of globally important nitrite-oxidizing bacteria.</title>
        <authorList>
            <person name="Lucker S."/>
            <person name="Wagner M."/>
            <person name="Maixner F."/>
            <person name="Pelletier E."/>
            <person name="Koch H."/>
            <person name="Vacherie B."/>
            <person name="Rattei T."/>
            <person name="Sinninghe Damste J."/>
            <person name="Spieck E."/>
            <person name="Le Paslier D."/>
            <person name="Daims H."/>
        </authorList>
    </citation>
    <scope>NUCLEOTIDE SEQUENCE [LARGE SCALE GENOMIC DNA]</scope>
</reference>
<accession>D8PFT6</accession>
<protein>
    <recommendedName>
        <fullName evidence="1">CHAD domain-containing protein</fullName>
    </recommendedName>
</protein>
<dbReference type="EMBL" id="FP929003">
    <property type="protein sequence ID" value="CBK42123.1"/>
    <property type="molecule type" value="Genomic_DNA"/>
</dbReference>
<name>D8PFT6_9BACT</name>
<gene>
    <name evidence="2" type="ORF">NIDE2413</name>
</gene>
<evidence type="ECO:0000259" key="1">
    <source>
        <dbReference type="SMART" id="SM00880"/>
    </source>
</evidence>
<dbReference type="SMART" id="SM00880">
    <property type="entry name" value="CHAD"/>
    <property type="match status" value="1"/>
</dbReference>
<dbReference type="InterPro" id="IPR038186">
    <property type="entry name" value="CHAD_dom_sf"/>
</dbReference>
<feature type="domain" description="CHAD" evidence="1">
    <location>
        <begin position="22"/>
        <end position="262"/>
    </location>
</feature>
<sequence>MRRQSSPIHTAPPGLGQDIVRTAAAYQSTVLGLIRHAIAGEGSAETVHSIRTHCRRLQAVLELCDNRDRATVMAQAVSRLSRLRASHVFRQYLMKIEAPDSDIAAVEVWIAGREHKLTRAQAYHKIEQVVWKQALPLITPASLSLKRRLEVLRHEHERVLSQLIKKALEKPRRKRLHALRLMLKTIRYQTEWLPGRASIKQDVLKRIKPVQALLGRYEELADFRRWGKKLNLTVQARIERDWKRARRRARRVPGELAWLPDVLASGQLWMGVDRNETLASREDV</sequence>
<dbReference type="InterPro" id="IPR007899">
    <property type="entry name" value="CHAD_dom"/>
</dbReference>
<organism evidence="2 3">
    <name type="scientific">Nitrospira defluvii</name>
    <dbReference type="NCBI Taxonomy" id="330214"/>
    <lineage>
        <taxon>Bacteria</taxon>
        <taxon>Pseudomonadati</taxon>
        <taxon>Nitrospirota</taxon>
        <taxon>Nitrospiria</taxon>
        <taxon>Nitrospirales</taxon>
        <taxon>Nitrospiraceae</taxon>
        <taxon>Nitrospira</taxon>
    </lineage>
</organism>
<dbReference type="HOGENOM" id="CLU_978923_0_0_0"/>
<dbReference type="Gene3D" id="1.40.20.10">
    <property type="entry name" value="CHAD domain"/>
    <property type="match status" value="1"/>
</dbReference>
<dbReference type="AlphaFoldDB" id="D8PFT6"/>
<keyword evidence="3" id="KW-1185">Reference proteome</keyword>
<dbReference type="Proteomes" id="UP000001660">
    <property type="component" value="Chromosome"/>
</dbReference>
<dbReference type="eggNOG" id="COG5607">
    <property type="taxonomic scope" value="Bacteria"/>
</dbReference>
<evidence type="ECO:0000313" key="3">
    <source>
        <dbReference type="Proteomes" id="UP000001660"/>
    </source>
</evidence>
<dbReference type="Pfam" id="PF05235">
    <property type="entry name" value="CHAD"/>
    <property type="match status" value="1"/>
</dbReference>
<evidence type="ECO:0000313" key="2">
    <source>
        <dbReference type="EMBL" id="CBK42123.1"/>
    </source>
</evidence>
<proteinExistence type="predicted"/>